<feature type="transmembrane region" description="Helical" evidence="2">
    <location>
        <begin position="126"/>
        <end position="145"/>
    </location>
</feature>
<evidence type="ECO:0000256" key="1">
    <source>
        <dbReference type="SAM" id="MobiDB-lite"/>
    </source>
</evidence>
<dbReference type="AlphaFoldDB" id="A0A7D5P3P0"/>
<dbReference type="KEGG" id="hrr:HZS55_08895"/>
<keyword evidence="2" id="KW-1133">Transmembrane helix</keyword>
<evidence type="ECO:0000313" key="5">
    <source>
        <dbReference type="Proteomes" id="UP000509667"/>
    </source>
</evidence>
<feature type="compositionally biased region" description="Acidic residues" evidence="1">
    <location>
        <begin position="20"/>
        <end position="52"/>
    </location>
</feature>
<feature type="transmembrane region" description="Helical" evidence="2">
    <location>
        <begin position="101"/>
        <end position="120"/>
    </location>
</feature>
<dbReference type="Pfam" id="PF23994">
    <property type="entry name" value="DUF7312"/>
    <property type="match status" value="1"/>
</dbReference>
<dbReference type="GeneID" id="56077976"/>
<dbReference type="RefSeq" id="WP_179911332.1">
    <property type="nucleotide sequence ID" value="NZ_CP058910.1"/>
</dbReference>
<proteinExistence type="predicted"/>
<evidence type="ECO:0000256" key="2">
    <source>
        <dbReference type="SAM" id="Phobius"/>
    </source>
</evidence>
<keyword evidence="2" id="KW-0812">Transmembrane</keyword>
<accession>A0A7D5P3P0</accession>
<evidence type="ECO:0000259" key="3">
    <source>
        <dbReference type="Pfam" id="PF23994"/>
    </source>
</evidence>
<protein>
    <recommendedName>
        <fullName evidence="3">DUF7312 domain-containing protein</fullName>
    </recommendedName>
</protein>
<evidence type="ECO:0000313" key="4">
    <source>
        <dbReference type="EMBL" id="QLH77404.1"/>
    </source>
</evidence>
<sequence>MADDAGTEDDEEEWRFSVDEVGDDTGDVDEADALDDGSDGWDVTVGDEDDDGPTVAFGGTESESESESERGGQGEGEGGNVAGSVTPDLPVESDTPSLESAVFVAAGALLVLLVFASVVTPLTPPTVGGITLGVAAVTAVLYAVFVRF</sequence>
<gene>
    <name evidence="4" type="ORF">HZS55_08895</name>
</gene>
<keyword evidence="2" id="KW-0472">Membrane</keyword>
<organism evidence="4 5">
    <name type="scientific">Halosimplex rubrum</name>
    <dbReference type="NCBI Taxonomy" id="869889"/>
    <lineage>
        <taxon>Archaea</taxon>
        <taxon>Methanobacteriati</taxon>
        <taxon>Methanobacteriota</taxon>
        <taxon>Stenosarchaea group</taxon>
        <taxon>Halobacteria</taxon>
        <taxon>Halobacteriales</taxon>
        <taxon>Haloarculaceae</taxon>
        <taxon>Halosimplex</taxon>
    </lineage>
</organism>
<feature type="compositionally biased region" description="Acidic residues" evidence="1">
    <location>
        <begin position="1"/>
        <end position="13"/>
    </location>
</feature>
<feature type="region of interest" description="Disordered" evidence="1">
    <location>
        <begin position="1"/>
        <end position="94"/>
    </location>
</feature>
<dbReference type="Proteomes" id="UP000509667">
    <property type="component" value="Chromosome"/>
</dbReference>
<dbReference type="InterPro" id="IPR055736">
    <property type="entry name" value="DUF7312"/>
</dbReference>
<keyword evidence="5" id="KW-1185">Reference proteome</keyword>
<feature type="domain" description="DUF7312" evidence="3">
    <location>
        <begin position="11"/>
        <end position="118"/>
    </location>
</feature>
<dbReference type="EMBL" id="CP058910">
    <property type="protein sequence ID" value="QLH77404.1"/>
    <property type="molecule type" value="Genomic_DNA"/>
</dbReference>
<reference evidence="4 5" key="1">
    <citation type="submission" date="2020-07" db="EMBL/GenBank/DDBJ databases">
        <title>Halosimplex pelagicum sp. nov. and Halosimplex rubrum sp. nov., isolated from salted brown alga Laminaria, and emended description of the genus Halosimplex.</title>
        <authorList>
            <person name="Cui H."/>
        </authorList>
    </citation>
    <scope>NUCLEOTIDE SEQUENCE [LARGE SCALE GENOMIC DNA]</scope>
    <source>
        <strain evidence="4 5">R27</strain>
    </source>
</reference>
<name>A0A7D5P3P0_9EURY</name>